<keyword evidence="3 9" id="KW-0639">Primosome</keyword>
<evidence type="ECO:0000256" key="5">
    <source>
        <dbReference type="ARBA" id="ARBA00022723"/>
    </source>
</evidence>
<dbReference type="EMBL" id="CAJPDQ010000048">
    <property type="protein sequence ID" value="CAF9932811.1"/>
    <property type="molecule type" value="Genomic_DNA"/>
</dbReference>
<dbReference type="SUPFAM" id="SSF140914">
    <property type="entry name" value="PriB N-terminal domain-like"/>
    <property type="match status" value="1"/>
</dbReference>
<dbReference type="AlphaFoldDB" id="A0A8H3G4B0"/>
<keyword evidence="13" id="KW-1185">Reference proteome</keyword>
<feature type="binding site" evidence="10">
    <location>
        <position position="306"/>
    </location>
    <ligand>
        <name>[4Fe-4S] cluster</name>
        <dbReference type="ChEBI" id="CHEBI:49883"/>
    </ligand>
</feature>
<dbReference type="InterPro" id="IPR058560">
    <property type="entry name" value="DNA_primase_C"/>
</dbReference>
<feature type="binding site" evidence="10">
    <location>
        <position position="406"/>
    </location>
    <ligand>
        <name>[4Fe-4S] cluster</name>
        <dbReference type="ChEBI" id="CHEBI:49883"/>
    </ligand>
</feature>
<evidence type="ECO:0000256" key="6">
    <source>
        <dbReference type="ARBA" id="ARBA00023004"/>
    </source>
</evidence>
<protein>
    <recommendedName>
        <fullName evidence="9">DNA primase large subunit</fullName>
    </recommendedName>
</protein>
<evidence type="ECO:0000259" key="11">
    <source>
        <dbReference type="Pfam" id="PF04104"/>
    </source>
</evidence>
<keyword evidence="8 9" id="KW-0238">DNA-binding</keyword>
<keyword evidence="4 9" id="KW-0235">DNA replication</keyword>
<evidence type="ECO:0000256" key="4">
    <source>
        <dbReference type="ARBA" id="ARBA00022705"/>
    </source>
</evidence>
<dbReference type="Gene3D" id="1.20.930.80">
    <property type="match status" value="1"/>
</dbReference>
<feature type="domain" description="DNA primase large subunit C-terminal" evidence="11">
    <location>
        <begin position="297"/>
        <end position="483"/>
    </location>
</feature>
<evidence type="ECO:0000313" key="13">
    <source>
        <dbReference type="Proteomes" id="UP000664169"/>
    </source>
</evidence>
<dbReference type="InterPro" id="IPR016558">
    <property type="entry name" value="DNA_primase_lsu_euk"/>
</dbReference>
<evidence type="ECO:0000256" key="7">
    <source>
        <dbReference type="ARBA" id="ARBA00023014"/>
    </source>
</evidence>
<dbReference type="CDD" id="cd07322">
    <property type="entry name" value="PriL_PriS_Eukaryotic"/>
    <property type="match status" value="1"/>
</dbReference>
<comment type="similarity">
    <text evidence="1 9">Belongs to the eukaryotic-type primase large subunit family.</text>
</comment>
<dbReference type="Proteomes" id="UP000664169">
    <property type="component" value="Unassembled WGS sequence"/>
</dbReference>
<evidence type="ECO:0000256" key="3">
    <source>
        <dbReference type="ARBA" id="ARBA00022515"/>
    </source>
</evidence>
<dbReference type="GO" id="GO:0006270">
    <property type="term" value="P:DNA replication initiation"/>
    <property type="evidence" value="ECO:0007669"/>
    <property type="project" value="TreeGrafter"/>
</dbReference>
<dbReference type="GO" id="GO:0006269">
    <property type="term" value="P:DNA replication, synthesis of primer"/>
    <property type="evidence" value="ECO:0007669"/>
    <property type="project" value="UniProtKB-KW"/>
</dbReference>
<comment type="function">
    <text evidence="9">DNA primase is the polymerase that synthesizes small RNA primers for the Okazaki fragments made during discontinuous DNA replication.</text>
</comment>
<dbReference type="PANTHER" id="PTHR10537:SF3">
    <property type="entry name" value="DNA PRIMASE LARGE SUBUNIT"/>
    <property type="match status" value="1"/>
</dbReference>
<dbReference type="OrthoDB" id="421393at2759"/>
<keyword evidence="5 9" id="KW-0479">Metal-binding</keyword>
<keyword evidence="7 9" id="KW-0411">Iron-sulfur</keyword>
<dbReference type="FunFam" id="1.20.930.80:FF:000003">
    <property type="entry name" value="DNA primase large subunit"/>
    <property type="match status" value="1"/>
</dbReference>
<feature type="binding site" evidence="10">
    <location>
        <position position="389"/>
    </location>
    <ligand>
        <name>[4Fe-4S] cluster</name>
        <dbReference type="ChEBI" id="CHEBI:49883"/>
    </ligand>
</feature>
<gene>
    <name evidence="12" type="ORF">GOMPHAMPRED_006668</name>
</gene>
<dbReference type="GO" id="GO:0046872">
    <property type="term" value="F:metal ion binding"/>
    <property type="evidence" value="ECO:0007669"/>
    <property type="project" value="UniProtKB-UniRule"/>
</dbReference>
<comment type="caution">
    <text evidence="12">The sequence shown here is derived from an EMBL/GenBank/DDBJ whole genome shotgun (WGS) entry which is preliminary data.</text>
</comment>
<evidence type="ECO:0000256" key="8">
    <source>
        <dbReference type="ARBA" id="ARBA00023125"/>
    </source>
</evidence>
<dbReference type="GO" id="GO:0051539">
    <property type="term" value="F:4 iron, 4 sulfur cluster binding"/>
    <property type="evidence" value="ECO:0007669"/>
    <property type="project" value="UniProtKB-UniRule"/>
</dbReference>
<reference evidence="12" key="1">
    <citation type="submission" date="2021-03" db="EMBL/GenBank/DDBJ databases">
        <authorList>
            <person name="Tagirdzhanova G."/>
        </authorList>
    </citation>
    <scope>NUCLEOTIDE SEQUENCE</scope>
</reference>
<evidence type="ECO:0000256" key="1">
    <source>
        <dbReference type="ARBA" id="ARBA00010564"/>
    </source>
</evidence>
<comment type="cofactor">
    <cofactor evidence="9">
        <name>[4Fe-4S] cluster</name>
        <dbReference type="ChEBI" id="CHEBI:49883"/>
    </cofactor>
    <text evidence="9">Binds 1 [4Fe-4S] cluster.</text>
</comment>
<evidence type="ECO:0000256" key="2">
    <source>
        <dbReference type="ARBA" id="ARBA00022485"/>
    </source>
</evidence>
<name>A0A8H3G4B0_9LECA</name>
<accession>A0A8H3G4B0</accession>
<keyword evidence="2 9" id="KW-0004">4Fe-4S</keyword>
<evidence type="ECO:0000256" key="10">
    <source>
        <dbReference type="PIRSR" id="PIRSR009449-1"/>
    </source>
</evidence>
<proteinExistence type="inferred from homology"/>
<dbReference type="Pfam" id="PF04104">
    <property type="entry name" value="DNA_primase_lrg"/>
    <property type="match status" value="1"/>
</dbReference>
<dbReference type="Pfam" id="PF26466">
    <property type="entry name" value="DNA_primase_lrg_N"/>
    <property type="match status" value="1"/>
</dbReference>
<dbReference type="GO" id="GO:0005658">
    <property type="term" value="C:alpha DNA polymerase:primase complex"/>
    <property type="evidence" value="ECO:0007669"/>
    <property type="project" value="UniProtKB-ARBA"/>
</dbReference>
<organism evidence="12 13">
    <name type="scientific">Gomphillus americanus</name>
    <dbReference type="NCBI Taxonomy" id="1940652"/>
    <lineage>
        <taxon>Eukaryota</taxon>
        <taxon>Fungi</taxon>
        <taxon>Dikarya</taxon>
        <taxon>Ascomycota</taxon>
        <taxon>Pezizomycotina</taxon>
        <taxon>Lecanoromycetes</taxon>
        <taxon>OSLEUM clade</taxon>
        <taxon>Ostropomycetidae</taxon>
        <taxon>Ostropales</taxon>
        <taxon>Graphidaceae</taxon>
        <taxon>Gomphilloideae</taxon>
        <taxon>Gomphillus</taxon>
    </lineage>
</organism>
<dbReference type="GO" id="GO:0003677">
    <property type="term" value="F:DNA binding"/>
    <property type="evidence" value="ECO:0007669"/>
    <property type="project" value="UniProtKB-UniRule"/>
</dbReference>
<dbReference type="PIRSF" id="PIRSF009449">
    <property type="entry name" value="DNA_primase_large_subunit"/>
    <property type="match status" value="1"/>
</dbReference>
<feature type="binding site" evidence="10">
    <location>
        <position position="447"/>
    </location>
    <ligand>
        <name>[4Fe-4S] cluster</name>
        <dbReference type="ChEBI" id="CHEBI:49883"/>
    </ligand>
</feature>
<evidence type="ECO:0000256" key="9">
    <source>
        <dbReference type="PIRNR" id="PIRNR009449"/>
    </source>
</evidence>
<evidence type="ECO:0000313" key="12">
    <source>
        <dbReference type="EMBL" id="CAF9932811.1"/>
    </source>
</evidence>
<keyword evidence="6 9" id="KW-0408">Iron</keyword>
<dbReference type="InterPro" id="IPR007238">
    <property type="entry name" value="DNA_primase_lsu_euk/arc"/>
</dbReference>
<dbReference type="PANTHER" id="PTHR10537">
    <property type="entry name" value="DNA PRIMASE LARGE SUBUNIT"/>
    <property type="match status" value="1"/>
</dbReference>
<sequence>MFRQGDSRIEAKRKNTINPKRKQFANAQYQQQEYPFRLSIYQLPPTADITLEQFEQWAIDRLRILAELEACSFRRRTGPETSDHMEPLLKKYLPLNANPASGVVEDFLKAERQKDHYSHWILRLAFSKTPELRERFARVEKRLFELRFQKSYEEEKQAFVSSLDFDWETVSVEERAEFAEQLAAVVPRRSDLEDGFWFKVDWERVPELVQERKVFLRRGKAYVPAREQISMVVAEFTTRLEKALEQTARALPRMDEDDRLMPILDHISKSFAMPDAALADAETAVPGAPITHSTIDTLARQHFPMCMKHLHNTLRKDSHLKYSGRLQYTLFLKGIGLSLEECLVFWRQSFKNKTDDQFNKEYSYNVKHSYGEVGGDANRRGKGYSPYSCQKILTDAPPGPGQAHGCPYKHFAPDSLSSLLQANGVDDVTVLKGVREDVVQKRYHIACNRVFEWSHQAQLKKVKNDGSWTGTDLEVIVHPNTYFKRSYLLKNSVKDADDSDNMET</sequence>